<proteinExistence type="predicted"/>
<keyword evidence="7 13" id="KW-0675">Receptor</keyword>
<dbReference type="AlphaFoldDB" id="A0AA47MME4"/>
<comment type="subcellular location">
    <subcellularLocation>
        <location evidence="1">Cell membrane</location>
        <topology evidence="1">Multi-pass membrane protein</topology>
    </subcellularLocation>
</comment>
<keyword evidence="4 11" id="KW-1133">Transmembrane helix</keyword>
<evidence type="ECO:0000256" key="3">
    <source>
        <dbReference type="ARBA" id="ARBA00022692"/>
    </source>
</evidence>
<dbReference type="Gene3D" id="1.20.1070.10">
    <property type="entry name" value="Rhodopsin 7-helix transmembrane proteins"/>
    <property type="match status" value="1"/>
</dbReference>
<evidence type="ECO:0000256" key="11">
    <source>
        <dbReference type="SAM" id="Phobius"/>
    </source>
</evidence>
<evidence type="ECO:0000256" key="8">
    <source>
        <dbReference type="ARBA" id="ARBA00023180"/>
    </source>
</evidence>
<name>A0AA47MME4_MERPO</name>
<evidence type="ECO:0000259" key="12">
    <source>
        <dbReference type="PROSITE" id="PS50262"/>
    </source>
</evidence>
<protein>
    <submittedName>
        <fullName evidence="13">Adenosine receptor A2b</fullName>
    </submittedName>
</protein>
<feature type="transmembrane region" description="Helical" evidence="11">
    <location>
        <begin position="63"/>
        <end position="83"/>
    </location>
</feature>
<feature type="region of interest" description="Disordered" evidence="10">
    <location>
        <begin position="177"/>
        <end position="205"/>
    </location>
</feature>
<evidence type="ECO:0000256" key="2">
    <source>
        <dbReference type="ARBA" id="ARBA00022475"/>
    </source>
</evidence>
<dbReference type="GO" id="GO:0004930">
    <property type="term" value="F:G protein-coupled receptor activity"/>
    <property type="evidence" value="ECO:0007669"/>
    <property type="project" value="UniProtKB-KW"/>
</dbReference>
<accession>A0AA47MME4</accession>
<keyword evidence="9" id="KW-0807">Transducer</keyword>
<dbReference type="PANTHER" id="PTHR24246">
    <property type="entry name" value="OLFACTORY RECEPTOR AND ADENOSINE RECEPTOR"/>
    <property type="match status" value="1"/>
</dbReference>
<evidence type="ECO:0000256" key="9">
    <source>
        <dbReference type="ARBA" id="ARBA00023224"/>
    </source>
</evidence>
<dbReference type="SUPFAM" id="SSF81321">
    <property type="entry name" value="Family A G protein-coupled receptor-like"/>
    <property type="match status" value="1"/>
</dbReference>
<dbReference type="InterPro" id="IPR017452">
    <property type="entry name" value="GPCR_Rhodpsn_7TM"/>
</dbReference>
<feature type="transmembrane region" description="Helical" evidence="11">
    <location>
        <begin position="307"/>
        <end position="330"/>
    </location>
</feature>
<evidence type="ECO:0000256" key="5">
    <source>
        <dbReference type="ARBA" id="ARBA00023040"/>
    </source>
</evidence>
<evidence type="ECO:0000256" key="6">
    <source>
        <dbReference type="ARBA" id="ARBA00023136"/>
    </source>
</evidence>
<feature type="compositionally biased region" description="Pro residues" evidence="10">
    <location>
        <begin position="192"/>
        <end position="201"/>
    </location>
</feature>
<feature type="domain" description="G-protein coupled receptors family 1 profile" evidence="12">
    <location>
        <begin position="94"/>
        <end position="359"/>
    </location>
</feature>
<feature type="transmembrane region" description="Helical" evidence="11">
    <location>
        <begin position="138"/>
        <end position="158"/>
    </location>
</feature>
<evidence type="ECO:0000313" key="14">
    <source>
        <dbReference type="Proteomes" id="UP001174136"/>
    </source>
</evidence>
<keyword evidence="2" id="KW-1003">Cell membrane</keyword>
<evidence type="ECO:0000313" key="13">
    <source>
        <dbReference type="EMBL" id="KAK0142755.1"/>
    </source>
</evidence>
<keyword evidence="6 11" id="KW-0472">Membrane</keyword>
<comment type="caution">
    <text evidence="13">The sequence shown here is derived from an EMBL/GenBank/DDBJ whole genome shotgun (WGS) entry which is preliminary data.</text>
</comment>
<feature type="transmembrane region" description="Helical" evidence="11">
    <location>
        <begin position="95"/>
        <end position="117"/>
    </location>
</feature>
<organism evidence="13 14">
    <name type="scientific">Merluccius polli</name>
    <name type="common">Benguela hake</name>
    <name type="synonym">Merluccius cadenati</name>
    <dbReference type="NCBI Taxonomy" id="89951"/>
    <lineage>
        <taxon>Eukaryota</taxon>
        <taxon>Metazoa</taxon>
        <taxon>Chordata</taxon>
        <taxon>Craniata</taxon>
        <taxon>Vertebrata</taxon>
        <taxon>Euteleostomi</taxon>
        <taxon>Actinopterygii</taxon>
        <taxon>Neopterygii</taxon>
        <taxon>Teleostei</taxon>
        <taxon>Neoteleostei</taxon>
        <taxon>Acanthomorphata</taxon>
        <taxon>Zeiogadaria</taxon>
        <taxon>Gadariae</taxon>
        <taxon>Gadiformes</taxon>
        <taxon>Gadoidei</taxon>
        <taxon>Merlucciidae</taxon>
        <taxon>Merluccius</taxon>
    </lineage>
</organism>
<dbReference type="Proteomes" id="UP001174136">
    <property type="component" value="Unassembled WGS sequence"/>
</dbReference>
<keyword evidence="8" id="KW-0325">Glycoprotein</keyword>
<dbReference type="PROSITE" id="PS50262">
    <property type="entry name" value="G_PROTEIN_RECEP_F1_2"/>
    <property type="match status" value="1"/>
</dbReference>
<keyword evidence="5" id="KW-0297">G-protein coupled receptor</keyword>
<dbReference type="EMBL" id="JAOPHQ010003484">
    <property type="protein sequence ID" value="KAK0142755.1"/>
    <property type="molecule type" value="Genomic_DNA"/>
</dbReference>
<evidence type="ECO:0000256" key="4">
    <source>
        <dbReference type="ARBA" id="ARBA00022989"/>
    </source>
</evidence>
<keyword evidence="14" id="KW-1185">Reference proteome</keyword>
<keyword evidence="3 11" id="KW-0812">Transmembrane</keyword>
<feature type="transmembrane region" description="Helical" evidence="11">
    <location>
        <begin position="6"/>
        <end position="27"/>
    </location>
</feature>
<sequence>MEYAWLYSLCQCIVSVSLIVVSVRLCMAIAGAGSEAQAQSQAQQHPPRGYDPNKGIVSASLRLCLGWVGALGGALEVPAVVLLNMRSPRCLYTCITLVCCPLLARQFTVCLLLLLSLDRHLQQRLADRYSSVVTRRRALCVVLLCWMGSVVFSFSQLMGSDMLDTWSGVGVDPDGDTSGLGLGDNGTSSSSPPTPPPPSTPQHPRYPHSYLVIGKNLPYGGFLSKFYMEDLGNFTYAEIHGSHWGLCGPDTVFSPQFLVYVHGVTTFLLPFLGLLSIYLDLLCIRRRQIPFYPTEAPKGDISRAHSLALSLFLLVLLCLPLHITHILLLLHSDARSPTWGYPVAKFLSQLYSLVPPLLFTPGTKRVGGHPFPQGASQVPATVVPSREKAMGMALCETMQRGPWCQAKHSLTATNVCPDV</sequence>
<evidence type="ECO:0000256" key="1">
    <source>
        <dbReference type="ARBA" id="ARBA00004651"/>
    </source>
</evidence>
<reference evidence="13" key="1">
    <citation type="journal article" date="2023" name="Front. Mar. Sci.">
        <title>A new Merluccius polli reference genome to investigate the effects of global change in West African waters.</title>
        <authorList>
            <person name="Mateo J.L."/>
            <person name="Blanco-Fernandez C."/>
            <person name="Garcia-Vazquez E."/>
            <person name="Machado-Schiaffino G."/>
        </authorList>
    </citation>
    <scope>NUCLEOTIDE SEQUENCE</scope>
    <source>
        <strain evidence="13">C29</strain>
        <tissue evidence="13">Fin</tissue>
    </source>
</reference>
<dbReference type="PANTHER" id="PTHR24246:SF27">
    <property type="entry name" value="ADENOSINE RECEPTOR, ISOFORM A"/>
    <property type="match status" value="1"/>
</dbReference>
<evidence type="ECO:0000256" key="10">
    <source>
        <dbReference type="SAM" id="MobiDB-lite"/>
    </source>
</evidence>
<dbReference type="GO" id="GO:0005886">
    <property type="term" value="C:plasma membrane"/>
    <property type="evidence" value="ECO:0007669"/>
    <property type="project" value="UniProtKB-SubCell"/>
</dbReference>
<evidence type="ECO:0000256" key="7">
    <source>
        <dbReference type="ARBA" id="ARBA00023170"/>
    </source>
</evidence>
<gene>
    <name evidence="13" type="primary">ADORA2B_0</name>
    <name evidence="13" type="ORF">N1851_019307</name>
</gene>
<feature type="transmembrane region" description="Helical" evidence="11">
    <location>
        <begin position="257"/>
        <end position="279"/>
    </location>
</feature>